<keyword evidence="3" id="KW-1185">Reference proteome</keyword>
<sequence length="161" mass="18374">MGIEVVIWTTTWRQEDKMEEGGLVGWISDCFRQERRKKEGGAQGFYGVHWPEMMEGMKSSGRHCIPTQATRSCKFTPLGKGWKAKTHGFPDKKIHSQTQDIPSFSRAQQRIREEEGVMKERVQPREEAFSSANSPMVPAKVVASQDEEPIDNSSTKFPLMR</sequence>
<feature type="compositionally biased region" description="Basic and acidic residues" evidence="1">
    <location>
        <begin position="110"/>
        <end position="128"/>
    </location>
</feature>
<evidence type="ECO:0000313" key="2">
    <source>
        <dbReference type="EMBL" id="MCD7447546.1"/>
    </source>
</evidence>
<evidence type="ECO:0000256" key="1">
    <source>
        <dbReference type="SAM" id="MobiDB-lite"/>
    </source>
</evidence>
<dbReference type="EMBL" id="JACEIK010000040">
    <property type="protein sequence ID" value="MCD7447546.1"/>
    <property type="molecule type" value="Genomic_DNA"/>
</dbReference>
<organism evidence="2 3">
    <name type="scientific">Datura stramonium</name>
    <name type="common">Jimsonweed</name>
    <name type="synonym">Common thornapple</name>
    <dbReference type="NCBI Taxonomy" id="4076"/>
    <lineage>
        <taxon>Eukaryota</taxon>
        <taxon>Viridiplantae</taxon>
        <taxon>Streptophyta</taxon>
        <taxon>Embryophyta</taxon>
        <taxon>Tracheophyta</taxon>
        <taxon>Spermatophyta</taxon>
        <taxon>Magnoliopsida</taxon>
        <taxon>eudicotyledons</taxon>
        <taxon>Gunneridae</taxon>
        <taxon>Pentapetalae</taxon>
        <taxon>asterids</taxon>
        <taxon>lamiids</taxon>
        <taxon>Solanales</taxon>
        <taxon>Solanaceae</taxon>
        <taxon>Solanoideae</taxon>
        <taxon>Datureae</taxon>
        <taxon>Datura</taxon>
    </lineage>
</organism>
<dbReference type="Proteomes" id="UP000823775">
    <property type="component" value="Unassembled WGS sequence"/>
</dbReference>
<gene>
    <name evidence="2" type="ORF">HAX54_031575</name>
</gene>
<feature type="compositionally biased region" description="Polar residues" evidence="1">
    <location>
        <begin position="96"/>
        <end position="108"/>
    </location>
</feature>
<feature type="compositionally biased region" description="Polar residues" evidence="1">
    <location>
        <begin position="151"/>
        <end position="161"/>
    </location>
</feature>
<accession>A0ABS8RL57</accession>
<evidence type="ECO:0000313" key="3">
    <source>
        <dbReference type="Proteomes" id="UP000823775"/>
    </source>
</evidence>
<proteinExistence type="predicted"/>
<protein>
    <submittedName>
        <fullName evidence="2">Uncharacterized protein</fullName>
    </submittedName>
</protein>
<reference evidence="2 3" key="1">
    <citation type="journal article" date="2021" name="BMC Genomics">
        <title>Datura genome reveals duplications of psychoactive alkaloid biosynthetic genes and high mutation rate following tissue culture.</title>
        <authorList>
            <person name="Rajewski A."/>
            <person name="Carter-House D."/>
            <person name="Stajich J."/>
            <person name="Litt A."/>
        </authorList>
    </citation>
    <scope>NUCLEOTIDE SEQUENCE [LARGE SCALE GENOMIC DNA]</scope>
    <source>
        <strain evidence="2">AR-01</strain>
    </source>
</reference>
<comment type="caution">
    <text evidence="2">The sequence shown here is derived from an EMBL/GenBank/DDBJ whole genome shotgun (WGS) entry which is preliminary data.</text>
</comment>
<name>A0ABS8RL57_DATST</name>
<feature type="region of interest" description="Disordered" evidence="1">
    <location>
        <begin position="84"/>
        <end position="161"/>
    </location>
</feature>